<reference evidence="2 3" key="1">
    <citation type="journal article" date="2016" name="Nat. Commun.">
        <title>Thousands of microbial genomes shed light on interconnected biogeochemical processes in an aquifer system.</title>
        <authorList>
            <person name="Anantharaman K."/>
            <person name="Brown C.T."/>
            <person name="Hug L.A."/>
            <person name="Sharon I."/>
            <person name="Castelle C.J."/>
            <person name="Probst A.J."/>
            <person name="Thomas B.C."/>
            <person name="Singh A."/>
            <person name="Wilkins M.J."/>
            <person name="Karaoz U."/>
            <person name="Brodie E.L."/>
            <person name="Williams K.H."/>
            <person name="Hubbard S.S."/>
            <person name="Banfield J.F."/>
        </authorList>
    </citation>
    <scope>NUCLEOTIDE SEQUENCE [LARGE SCALE GENOMIC DNA]</scope>
</reference>
<evidence type="ECO:0000259" key="1">
    <source>
        <dbReference type="Pfam" id="PF01243"/>
    </source>
</evidence>
<dbReference type="InterPro" id="IPR012349">
    <property type="entry name" value="Split_barrel_FMN-bd"/>
</dbReference>
<comment type="caution">
    <text evidence="2">The sequence shown here is derived from an EMBL/GenBank/DDBJ whole genome shotgun (WGS) entry which is preliminary data.</text>
</comment>
<dbReference type="Pfam" id="PF01243">
    <property type="entry name" value="PNPOx_N"/>
    <property type="match status" value="1"/>
</dbReference>
<dbReference type="AlphaFoldDB" id="A0A1F5FY87"/>
<organism evidence="2 3">
    <name type="scientific">Candidatus Curtissbacteria bacterium RBG_13_40_7</name>
    <dbReference type="NCBI Taxonomy" id="1797706"/>
    <lineage>
        <taxon>Bacteria</taxon>
        <taxon>Candidatus Curtissiibacteriota</taxon>
    </lineage>
</organism>
<dbReference type="EMBL" id="MFAU01000018">
    <property type="protein sequence ID" value="OGD84562.1"/>
    <property type="molecule type" value="Genomic_DNA"/>
</dbReference>
<proteinExistence type="predicted"/>
<gene>
    <name evidence="2" type="ORF">A2165_02540</name>
</gene>
<dbReference type="PANTHER" id="PTHR40660">
    <property type="entry name" value="5'-PHOSPHATE OXIDASE PUTATIVE DOMAIN-CONTAINING PROTEIN-RELATED"/>
    <property type="match status" value="1"/>
</dbReference>
<feature type="domain" description="Pyridoxamine 5'-phosphate oxidase N-terminal" evidence="1">
    <location>
        <begin position="7"/>
        <end position="70"/>
    </location>
</feature>
<dbReference type="PANTHER" id="PTHR40660:SF1">
    <property type="entry name" value="5'-PHOSPHATE OXIDASE PUTATIVE DOMAIN-CONTAINING PROTEIN-RELATED"/>
    <property type="match status" value="1"/>
</dbReference>
<name>A0A1F5FY87_9BACT</name>
<accession>A0A1F5FY87</accession>
<sequence length="75" mass="8332">MINITPGIKKIIEENPVALATVNDKGKPNVNAVSCVKVVAQNKMIITDNYMQQTIVNLKNNKDVCLAVWHQNWVG</sequence>
<dbReference type="InterPro" id="IPR011576">
    <property type="entry name" value="Pyridox_Oxase_N"/>
</dbReference>
<evidence type="ECO:0000313" key="3">
    <source>
        <dbReference type="Proteomes" id="UP000179252"/>
    </source>
</evidence>
<dbReference type="Proteomes" id="UP000179252">
    <property type="component" value="Unassembled WGS sequence"/>
</dbReference>
<dbReference type="SUPFAM" id="SSF50475">
    <property type="entry name" value="FMN-binding split barrel"/>
    <property type="match status" value="1"/>
</dbReference>
<dbReference type="Gene3D" id="2.30.110.10">
    <property type="entry name" value="Electron Transport, Fmn-binding Protein, Chain A"/>
    <property type="match status" value="1"/>
</dbReference>
<protein>
    <recommendedName>
        <fullName evidence="1">Pyridoxamine 5'-phosphate oxidase N-terminal domain-containing protein</fullName>
    </recommendedName>
</protein>
<evidence type="ECO:0000313" key="2">
    <source>
        <dbReference type="EMBL" id="OGD84562.1"/>
    </source>
</evidence>